<keyword evidence="1" id="KW-1133">Transmembrane helix</keyword>
<protein>
    <submittedName>
        <fullName evidence="2">Uncharacterized protein</fullName>
    </submittedName>
</protein>
<organism evidence="2 3">
    <name type="scientific">Solea senegalensis</name>
    <name type="common">Senegalese sole</name>
    <dbReference type="NCBI Taxonomy" id="28829"/>
    <lineage>
        <taxon>Eukaryota</taxon>
        <taxon>Metazoa</taxon>
        <taxon>Chordata</taxon>
        <taxon>Craniata</taxon>
        <taxon>Vertebrata</taxon>
        <taxon>Euteleostomi</taxon>
        <taxon>Actinopterygii</taxon>
        <taxon>Neopterygii</taxon>
        <taxon>Teleostei</taxon>
        <taxon>Neoteleostei</taxon>
        <taxon>Acanthomorphata</taxon>
        <taxon>Carangaria</taxon>
        <taxon>Pleuronectiformes</taxon>
        <taxon>Pleuronectoidei</taxon>
        <taxon>Soleidae</taxon>
        <taxon>Solea</taxon>
    </lineage>
</organism>
<comment type="caution">
    <text evidence="2">The sequence shown here is derived from an EMBL/GenBank/DDBJ whole genome shotgun (WGS) entry which is preliminary data.</text>
</comment>
<accession>A0AAV6Q6E7</accession>
<dbReference type="Proteomes" id="UP000693946">
    <property type="component" value="Linkage Group LG7"/>
</dbReference>
<feature type="transmembrane region" description="Helical" evidence="1">
    <location>
        <begin position="212"/>
        <end position="231"/>
    </location>
</feature>
<sequence length="318" mass="36465">METGRGEKQGKLRRNIYADFISVCVAALESGKLMTLIPKLFFLRRHCLFVCVPARPTLLRVILSLRLHANIDCGTAAQIPRNCCWRGNVISRHHRRPVTVSFKEQKLKFHDKHRWLGFNWEQAAALCKCTPQIWTEAWVLTSWPHSSESISAALLSLCLWTPIGMTCTPLSSIHRRCASKEVDSNFRSVPSLLTIASGRTSISTSVWGTVRLSSLCVLYFECLLSLVFSLLCSRNHPFRNECNNRWKRCRHDDSHRHHHSSASASLSPVFTCGLIFILMYLEFHWMLMTMTLVRQQFQVSPCRLSIRAPLSPHTWTTE</sequence>
<gene>
    <name evidence="2" type="ORF">JOB18_029701</name>
</gene>
<evidence type="ECO:0000313" key="2">
    <source>
        <dbReference type="EMBL" id="KAG7482761.1"/>
    </source>
</evidence>
<name>A0AAV6Q6E7_SOLSE</name>
<evidence type="ECO:0000256" key="1">
    <source>
        <dbReference type="SAM" id="Phobius"/>
    </source>
</evidence>
<reference evidence="2 3" key="1">
    <citation type="journal article" date="2021" name="Sci. Rep.">
        <title>Chromosome anchoring in Senegalese sole (Solea senegalensis) reveals sex-associated markers and genome rearrangements in flatfish.</title>
        <authorList>
            <person name="Guerrero-Cozar I."/>
            <person name="Gomez-Garrido J."/>
            <person name="Berbel C."/>
            <person name="Martinez-Blanch J.F."/>
            <person name="Alioto T."/>
            <person name="Claros M.G."/>
            <person name="Gagnaire P.A."/>
            <person name="Manchado M."/>
        </authorList>
    </citation>
    <scope>NUCLEOTIDE SEQUENCE [LARGE SCALE GENOMIC DNA]</scope>
    <source>
        <strain evidence="2">Sse05_10M</strain>
    </source>
</reference>
<feature type="transmembrane region" description="Helical" evidence="1">
    <location>
        <begin position="262"/>
        <end position="281"/>
    </location>
</feature>
<proteinExistence type="predicted"/>
<keyword evidence="1" id="KW-0472">Membrane</keyword>
<dbReference type="EMBL" id="JAGKHQ010000019">
    <property type="protein sequence ID" value="KAG7482761.1"/>
    <property type="molecule type" value="Genomic_DNA"/>
</dbReference>
<dbReference type="AlphaFoldDB" id="A0AAV6Q6E7"/>
<keyword evidence="3" id="KW-1185">Reference proteome</keyword>
<evidence type="ECO:0000313" key="3">
    <source>
        <dbReference type="Proteomes" id="UP000693946"/>
    </source>
</evidence>
<keyword evidence="1" id="KW-0812">Transmembrane</keyword>